<dbReference type="Proteomes" id="UP001458880">
    <property type="component" value="Unassembled WGS sequence"/>
</dbReference>
<evidence type="ECO:0000256" key="1">
    <source>
        <dbReference type="SAM" id="MobiDB-lite"/>
    </source>
</evidence>
<accession>A0AAW1JX87</accession>
<organism evidence="2 3">
    <name type="scientific">Popillia japonica</name>
    <name type="common">Japanese beetle</name>
    <dbReference type="NCBI Taxonomy" id="7064"/>
    <lineage>
        <taxon>Eukaryota</taxon>
        <taxon>Metazoa</taxon>
        <taxon>Ecdysozoa</taxon>
        <taxon>Arthropoda</taxon>
        <taxon>Hexapoda</taxon>
        <taxon>Insecta</taxon>
        <taxon>Pterygota</taxon>
        <taxon>Neoptera</taxon>
        <taxon>Endopterygota</taxon>
        <taxon>Coleoptera</taxon>
        <taxon>Polyphaga</taxon>
        <taxon>Scarabaeiformia</taxon>
        <taxon>Scarabaeidae</taxon>
        <taxon>Rutelinae</taxon>
        <taxon>Popillia</taxon>
    </lineage>
</organism>
<proteinExistence type="predicted"/>
<evidence type="ECO:0000313" key="2">
    <source>
        <dbReference type="EMBL" id="KAK9709149.1"/>
    </source>
</evidence>
<evidence type="ECO:0000313" key="3">
    <source>
        <dbReference type="Proteomes" id="UP001458880"/>
    </source>
</evidence>
<sequence length="245" mass="28049">MHCKESSYNSQLLHGEQDPTYSVTVAKTHAYVLPLVRVRQIGQWYKWYNERDSDTLDVEDSSDIVSDHESDSEQSADDEILVSGDDLMQQSLSSEKKIAINGPLWNQLQMCGASAIIIVLTLPGLKGEARYLGHEANTVKIWNLLFTEVILAIIVTWTNKKLEQMPQKYNNPTRVDLRNTTNNEIRAFFELLVYTAIFKSNDEDIDALLPAMEQGAKTSDVSRAEKGFLILCTYYNFFMFWKFVM</sequence>
<feature type="region of interest" description="Disordered" evidence="1">
    <location>
        <begin position="58"/>
        <end position="77"/>
    </location>
</feature>
<dbReference type="AlphaFoldDB" id="A0AAW1JX87"/>
<dbReference type="EMBL" id="JASPKY010000316">
    <property type="protein sequence ID" value="KAK9709149.1"/>
    <property type="molecule type" value="Genomic_DNA"/>
</dbReference>
<protein>
    <submittedName>
        <fullName evidence="2">Uncharacterized protein</fullName>
    </submittedName>
</protein>
<name>A0AAW1JX87_POPJA</name>
<reference evidence="2 3" key="1">
    <citation type="journal article" date="2024" name="BMC Genomics">
        <title>De novo assembly and annotation of Popillia japonica's genome with initial clues to its potential as an invasive pest.</title>
        <authorList>
            <person name="Cucini C."/>
            <person name="Boschi S."/>
            <person name="Funari R."/>
            <person name="Cardaioli E."/>
            <person name="Iannotti N."/>
            <person name="Marturano G."/>
            <person name="Paoli F."/>
            <person name="Bruttini M."/>
            <person name="Carapelli A."/>
            <person name="Frati F."/>
            <person name="Nardi F."/>
        </authorList>
    </citation>
    <scope>NUCLEOTIDE SEQUENCE [LARGE SCALE GENOMIC DNA]</scope>
    <source>
        <strain evidence="2">DMR45628</strain>
    </source>
</reference>
<comment type="caution">
    <text evidence="2">The sequence shown here is derived from an EMBL/GenBank/DDBJ whole genome shotgun (WGS) entry which is preliminary data.</text>
</comment>
<gene>
    <name evidence="2" type="ORF">QE152_g26779</name>
</gene>
<keyword evidence="3" id="KW-1185">Reference proteome</keyword>